<dbReference type="AlphaFoldDB" id="A0A7X2LYD5"/>
<accession>A0A7X2LYD5</accession>
<protein>
    <submittedName>
        <fullName evidence="1">Uncharacterized protein</fullName>
    </submittedName>
</protein>
<reference evidence="1 2" key="1">
    <citation type="submission" date="2019-11" db="EMBL/GenBank/DDBJ databases">
        <title>Bacillus lacus genome.</title>
        <authorList>
            <person name="Allen C.J."/>
            <person name="Newman J.D."/>
        </authorList>
    </citation>
    <scope>NUCLEOTIDE SEQUENCE [LARGE SCALE GENOMIC DNA]</scope>
    <source>
        <strain evidence="1 2">KCTC 33946</strain>
    </source>
</reference>
<organism evidence="1 2">
    <name type="scientific">Metabacillus lacus</name>
    <dbReference type="NCBI Taxonomy" id="1983721"/>
    <lineage>
        <taxon>Bacteria</taxon>
        <taxon>Bacillati</taxon>
        <taxon>Bacillota</taxon>
        <taxon>Bacilli</taxon>
        <taxon>Bacillales</taxon>
        <taxon>Bacillaceae</taxon>
        <taxon>Metabacillus</taxon>
    </lineage>
</organism>
<dbReference type="RefSeq" id="WP_154307371.1">
    <property type="nucleotide sequence ID" value="NZ_WKKI01000013.1"/>
</dbReference>
<proteinExistence type="predicted"/>
<evidence type="ECO:0000313" key="1">
    <source>
        <dbReference type="EMBL" id="MRX72231.1"/>
    </source>
</evidence>
<gene>
    <name evidence="1" type="ORF">GJU40_08710</name>
</gene>
<name>A0A7X2LYD5_9BACI</name>
<sequence length="63" mass="7537">MDFDEEILTKEEAIIAQKLKQEMFFALTLDSIHFYKNELQLLFQQASRRNKFIESHTETEKAV</sequence>
<comment type="caution">
    <text evidence="1">The sequence shown here is derived from an EMBL/GenBank/DDBJ whole genome shotgun (WGS) entry which is preliminary data.</text>
</comment>
<keyword evidence="2" id="KW-1185">Reference proteome</keyword>
<dbReference type="OrthoDB" id="2941691at2"/>
<evidence type="ECO:0000313" key="2">
    <source>
        <dbReference type="Proteomes" id="UP000448867"/>
    </source>
</evidence>
<dbReference type="EMBL" id="WKKI01000013">
    <property type="protein sequence ID" value="MRX72231.1"/>
    <property type="molecule type" value="Genomic_DNA"/>
</dbReference>
<dbReference type="Proteomes" id="UP000448867">
    <property type="component" value="Unassembled WGS sequence"/>
</dbReference>